<comment type="caution">
    <text evidence="2">The sequence shown here is derived from an EMBL/GenBank/DDBJ whole genome shotgun (WGS) entry which is preliminary data.</text>
</comment>
<keyword evidence="1" id="KW-0472">Membrane</keyword>
<dbReference type="EMBL" id="CBLX010000003">
    <property type="protein sequence ID" value="CDG38552.1"/>
    <property type="molecule type" value="Genomic_DNA"/>
</dbReference>
<gene>
    <name evidence="2" type="ORF">ASAP_0507</name>
</gene>
<name>A0A060QIE6_9PROT</name>
<keyword evidence="1" id="KW-1133">Transmembrane helix</keyword>
<evidence type="ECO:0000256" key="1">
    <source>
        <dbReference type="SAM" id="Phobius"/>
    </source>
</evidence>
<organism evidence="2 3">
    <name type="scientific">Asaia bogorensis</name>
    <dbReference type="NCBI Taxonomy" id="91915"/>
    <lineage>
        <taxon>Bacteria</taxon>
        <taxon>Pseudomonadati</taxon>
        <taxon>Pseudomonadota</taxon>
        <taxon>Alphaproteobacteria</taxon>
        <taxon>Acetobacterales</taxon>
        <taxon>Acetobacteraceae</taxon>
        <taxon>Asaia</taxon>
    </lineage>
</organism>
<sequence length="79" mass="8835">MNIDWQQFYTAIMPIIPVSLASDLTVLGTFIVASCAVAARFWPRPAEGSRWMGLYNIVNRLAMNSRHAANADDTQPPKR</sequence>
<keyword evidence="1" id="KW-0812">Transmembrane</keyword>
<protein>
    <submittedName>
        <fullName evidence="2">Uncharacterized protein</fullName>
    </submittedName>
</protein>
<evidence type="ECO:0000313" key="2">
    <source>
        <dbReference type="EMBL" id="CDG38552.1"/>
    </source>
</evidence>
<evidence type="ECO:0000313" key="3">
    <source>
        <dbReference type="Proteomes" id="UP000027583"/>
    </source>
</evidence>
<dbReference type="AlphaFoldDB" id="A0A060QIE6"/>
<reference evidence="2 3" key="1">
    <citation type="journal article" date="2014" name="Genome Biol. Evol.">
        <title>Acetic acid bacteria genomes reveal functional traits for adaptation to life in insect guts.</title>
        <authorList>
            <person name="Chouaia B."/>
            <person name="Gaiarsa S."/>
            <person name="Crotti E."/>
            <person name="Comandatore F."/>
            <person name="Degli Esposti M."/>
            <person name="Ricci I."/>
            <person name="Alma A."/>
            <person name="Favia G."/>
            <person name="Bandi C."/>
            <person name="Daffonchio D."/>
        </authorList>
    </citation>
    <scope>NUCLEOTIDE SEQUENCE [LARGE SCALE GENOMIC DNA]</scope>
    <source>
        <strain evidence="2 3">SF2.1</strain>
    </source>
</reference>
<dbReference type="RefSeq" id="WP_023977602.1">
    <property type="nucleotide sequence ID" value="NZ_CBLX010000003.1"/>
</dbReference>
<reference evidence="2 3" key="2">
    <citation type="journal article" date="2014" name="PLoS ONE">
        <title>Evolution of mitochondria reconstructed from the energy metabolism of living bacteria.</title>
        <authorList>
            <person name="Degli Esposti M."/>
            <person name="Chouaia B."/>
            <person name="Comandatore F."/>
            <person name="Crotti E."/>
            <person name="Sassera D."/>
            <person name="Lievens P.M."/>
            <person name="Daffonchio D."/>
            <person name="Bandi C."/>
        </authorList>
    </citation>
    <scope>NUCLEOTIDE SEQUENCE [LARGE SCALE GENOMIC DNA]</scope>
    <source>
        <strain evidence="2 3">SF2.1</strain>
    </source>
</reference>
<dbReference type="Proteomes" id="UP000027583">
    <property type="component" value="Unassembled WGS sequence"/>
</dbReference>
<accession>A0A060QIE6</accession>
<proteinExistence type="predicted"/>
<feature type="transmembrane region" description="Helical" evidence="1">
    <location>
        <begin position="20"/>
        <end position="42"/>
    </location>
</feature>